<dbReference type="Proteomes" id="UP000219559">
    <property type="component" value="Unassembled WGS sequence"/>
</dbReference>
<dbReference type="OrthoDB" id="6402335at2"/>
<accession>A0A2A4G4G2</accession>
<comment type="caution">
    <text evidence="1">The sequence shown here is derived from an EMBL/GenBank/DDBJ whole genome shotgun (WGS) entry which is preliminary data.</text>
</comment>
<evidence type="ECO:0008006" key="3">
    <source>
        <dbReference type="Google" id="ProtNLM"/>
    </source>
</evidence>
<dbReference type="InterPro" id="IPR032560">
    <property type="entry name" value="DUF4932"/>
</dbReference>
<dbReference type="Pfam" id="PF16286">
    <property type="entry name" value="DUF4932"/>
    <property type="match status" value="1"/>
</dbReference>
<dbReference type="AlphaFoldDB" id="A0A2A4G4G2"/>
<protein>
    <recommendedName>
        <fullName evidence="3">DUF4932 domain-containing protein</fullName>
    </recommendedName>
</protein>
<reference evidence="1 2" key="1">
    <citation type="submission" date="2017-04" db="EMBL/GenBank/DDBJ databases">
        <title>A new member of the family Flavobacteriaceae isolated from ascidians.</title>
        <authorList>
            <person name="Chen L."/>
        </authorList>
    </citation>
    <scope>NUCLEOTIDE SEQUENCE [LARGE SCALE GENOMIC DNA]</scope>
    <source>
        <strain evidence="1 2">HQA918</strain>
    </source>
</reference>
<proteinExistence type="predicted"/>
<name>A0A2A4G4G2_9FLAO</name>
<gene>
    <name evidence="1" type="ORF">B7P33_16370</name>
</gene>
<keyword evidence="2" id="KW-1185">Reference proteome</keyword>
<sequence>MANPKTEYQNHPFWIQKDQKPIKMKKSVLLLTLCQLFSWYTDAQSLQAPKVDHRVELLSIVFRLAELREYNAEEFSLYTQKIKTHFEPHKGHRLITFAKELRKTNHIGFDAVMSMAVQLDKNLDPRIEFSEKLPDERWDKENANTFVSLLKAFYIDADCETFFNENKALYTAIEARFSALYDQIDLNWYKAFYGSDSKEKFIIVPGLGNGRQNYGPAVQEPNKQREVYAIVGSWKTDDSGIVIFPKEIYLHTLIHEFCHSFVNHLIDKNKKALQESGEKLFQPVKEIMRQQNYGHWTTLLYESMVRASVIKYMKDHHYSEEVVQKEINEQLSLGYLWIEDLLLDFEAYDLQRSTYPTLEEYMPRLIEAFQTYTQKIGAYTKKIDAQRPKILSISEFANYDQNVPSQLKKVTINFNKPVRKGVSINKGKPNEAFPNFKDHALSADKKSLTLTWSLEPNKAYGFILTGIAIKSEEGFPIKDYPISFHTE</sequence>
<dbReference type="EMBL" id="NBWU01000007">
    <property type="protein sequence ID" value="PCE62854.1"/>
    <property type="molecule type" value="Genomic_DNA"/>
</dbReference>
<evidence type="ECO:0000313" key="2">
    <source>
        <dbReference type="Proteomes" id="UP000219559"/>
    </source>
</evidence>
<evidence type="ECO:0000313" key="1">
    <source>
        <dbReference type="EMBL" id="PCE62854.1"/>
    </source>
</evidence>
<organism evidence="1 2">
    <name type="scientific">Sediminicola luteus</name>
    <dbReference type="NCBI Taxonomy" id="319238"/>
    <lineage>
        <taxon>Bacteria</taxon>
        <taxon>Pseudomonadati</taxon>
        <taxon>Bacteroidota</taxon>
        <taxon>Flavobacteriia</taxon>
        <taxon>Flavobacteriales</taxon>
        <taxon>Flavobacteriaceae</taxon>
        <taxon>Sediminicola</taxon>
    </lineage>
</organism>